<protein>
    <submittedName>
        <fullName evidence="1">Uncharacterized protein</fullName>
    </submittedName>
</protein>
<name>A0A816Y8X9_9BILA</name>
<dbReference type="AlphaFoldDB" id="A0A816Y8X9"/>
<dbReference type="Proteomes" id="UP000663856">
    <property type="component" value="Unassembled WGS sequence"/>
</dbReference>
<evidence type="ECO:0000313" key="2">
    <source>
        <dbReference type="Proteomes" id="UP000663856"/>
    </source>
</evidence>
<accession>A0A816Y8X9</accession>
<feature type="non-terminal residue" evidence="1">
    <location>
        <position position="1"/>
    </location>
</feature>
<sequence length="156" mass="17686">MADSDGQKLQDCLTSLSDGLRMEITRTTNLESTLTTQQSRVTELEQHFADQVQTLSTAHELKFQHLDNAIQQLDTQIKESFLHPVYILPQLQHFCILGLDFLRKYNLYVGGNNDQILFPPESSVSSISTPPTPPPYHDDPILHHPSIQPLMLLFSC</sequence>
<evidence type="ECO:0000313" key="1">
    <source>
        <dbReference type="EMBL" id="CAF2156266.1"/>
    </source>
</evidence>
<gene>
    <name evidence="1" type="ORF">WKI299_LOCUS31374</name>
</gene>
<reference evidence="1" key="1">
    <citation type="submission" date="2021-02" db="EMBL/GenBank/DDBJ databases">
        <authorList>
            <person name="Nowell W R."/>
        </authorList>
    </citation>
    <scope>NUCLEOTIDE SEQUENCE</scope>
</reference>
<organism evidence="1 2">
    <name type="scientific">Rotaria magnacalcarata</name>
    <dbReference type="NCBI Taxonomy" id="392030"/>
    <lineage>
        <taxon>Eukaryota</taxon>
        <taxon>Metazoa</taxon>
        <taxon>Spiralia</taxon>
        <taxon>Gnathifera</taxon>
        <taxon>Rotifera</taxon>
        <taxon>Eurotatoria</taxon>
        <taxon>Bdelloidea</taxon>
        <taxon>Philodinida</taxon>
        <taxon>Philodinidae</taxon>
        <taxon>Rotaria</taxon>
    </lineage>
</organism>
<comment type="caution">
    <text evidence="1">The sequence shown here is derived from an EMBL/GenBank/DDBJ whole genome shotgun (WGS) entry which is preliminary data.</text>
</comment>
<proteinExistence type="predicted"/>
<dbReference type="EMBL" id="CAJNRF010014332">
    <property type="protein sequence ID" value="CAF2156266.1"/>
    <property type="molecule type" value="Genomic_DNA"/>
</dbReference>